<proteinExistence type="predicted"/>
<gene>
    <name evidence="1" type="ORF">KHU32_11870</name>
</gene>
<dbReference type="EMBL" id="JAHCDA010000002">
    <property type="protein sequence ID" value="MBS7811636.1"/>
    <property type="molecule type" value="Genomic_DNA"/>
</dbReference>
<comment type="caution">
    <text evidence="1">The sequence shown here is derived from an EMBL/GenBank/DDBJ whole genome shotgun (WGS) entry which is preliminary data.</text>
</comment>
<sequence>MSDSAIITCTVSNAQPCASKHVFALVDVHLDVDGVCFMIRGVQARHLPSGGTSIHLPTYKDAGGMPQPAIELPEELKQPLCDAVLSFLVEERLARTNPYLAI</sequence>
<accession>A0ABS5QD59</accession>
<organism evidence="1 2">
    <name type="scientific">Roseococcus pinisoli</name>
    <dbReference type="NCBI Taxonomy" id="2835040"/>
    <lineage>
        <taxon>Bacteria</taxon>
        <taxon>Pseudomonadati</taxon>
        <taxon>Pseudomonadota</taxon>
        <taxon>Alphaproteobacteria</taxon>
        <taxon>Acetobacterales</taxon>
        <taxon>Roseomonadaceae</taxon>
        <taxon>Roseococcus</taxon>
    </lineage>
</organism>
<evidence type="ECO:0000313" key="1">
    <source>
        <dbReference type="EMBL" id="MBS7811636.1"/>
    </source>
</evidence>
<evidence type="ECO:0000313" key="2">
    <source>
        <dbReference type="Proteomes" id="UP000766336"/>
    </source>
</evidence>
<name>A0ABS5QD59_9PROT</name>
<dbReference type="Proteomes" id="UP000766336">
    <property type="component" value="Unassembled WGS sequence"/>
</dbReference>
<dbReference type="RefSeq" id="WP_213670298.1">
    <property type="nucleotide sequence ID" value="NZ_JAHCDA010000002.1"/>
</dbReference>
<reference evidence="1 2" key="1">
    <citation type="submission" date="2021-05" db="EMBL/GenBank/DDBJ databases">
        <title>Roseococcus sp. XZZS9, whole genome shotgun sequencing project.</title>
        <authorList>
            <person name="Zhao G."/>
            <person name="Shen L."/>
        </authorList>
    </citation>
    <scope>NUCLEOTIDE SEQUENCE [LARGE SCALE GENOMIC DNA]</scope>
    <source>
        <strain evidence="1 2">XZZS9</strain>
    </source>
</reference>
<keyword evidence="2" id="KW-1185">Reference proteome</keyword>
<protein>
    <submittedName>
        <fullName evidence="1">Uncharacterized protein</fullName>
    </submittedName>
</protein>